<dbReference type="AlphaFoldDB" id="A0A4V4HEF5"/>
<keyword evidence="3" id="KW-1185">Reference proteome</keyword>
<feature type="region of interest" description="Disordered" evidence="1">
    <location>
        <begin position="113"/>
        <end position="165"/>
    </location>
</feature>
<organism evidence="2 3">
    <name type="scientific">Dendrothele bispora (strain CBS 962.96)</name>
    <dbReference type="NCBI Taxonomy" id="1314807"/>
    <lineage>
        <taxon>Eukaryota</taxon>
        <taxon>Fungi</taxon>
        <taxon>Dikarya</taxon>
        <taxon>Basidiomycota</taxon>
        <taxon>Agaricomycotina</taxon>
        <taxon>Agaricomycetes</taxon>
        <taxon>Agaricomycetidae</taxon>
        <taxon>Agaricales</taxon>
        <taxon>Agaricales incertae sedis</taxon>
        <taxon>Dendrothele</taxon>
    </lineage>
</organism>
<accession>A0A4V4HEF5</accession>
<dbReference type="EMBL" id="ML179319">
    <property type="protein sequence ID" value="THU90965.1"/>
    <property type="molecule type" value="Genomic_DNA"/>
</dbReference>
<evidence type="ECO:0000313" key="2">
    <source>
        <dbReference type="EMBL" id="THU90965.1"/>
    </source>
</evidence>
<evidence type="ECO:0000313" key="3">
    <source>
        <dbReference type="Proteomes" id="UP000297245"/>
    </source>
</evidence>
<feature type="compositionally biased region" description="Polar residues" evidence="1">
    <location>
        <begin position="113"/>
        <end position="122"/>
    </location>
</feature>
<protein>
    <submittedName>
        <fullName evidence="2">Uncharacterized protein</fullName>
    </submittedName>
</protein>
<evidence type="ECO:0000256" key="1">
    <source>
        <dbReference type="SAM" id="MobiDB-lite"/>
    </source>
</evidence>
<gene>
    <name evidence="2" type="ORF">K435DRAFT_863819</name>
</gene>
<sequence>MIVAQSVQMFHGSSNSEFNNGRFNNVGRDNNVRVYHIHGNTTIYCSSTDLANLVNSASSPSILQDAPSQPGRVNRGDIRAGSTSVTGRSFCQWVLQPWKLIYNSSFGVSEDNGSATGTQTGIITPRRVQRGSSACEDHSGPHTQGKEDQQATSTTDEDQTSKSGQFPMIDLDRTLIFLYL</sequence>
<proteinExistence type="predicted"/>
<dbReference type="Proteomes" id="UP000297245">
    <property type="component" value="Unassembled WGS sequence"/>
</dbReference>
<feature type="compositionally biased region" description="Basic and acidic residues" evidence="1">
    <location>
        <begin position="135"/>
        <end position="149"/>
    </location>
</feature>
<reference evidence="2 3" key="1">
    <citation type="journal article" date="2019" name="Nat. Ecol. Evol.">
        <title>Megaphylogeny resolves global patterns of mushroom evolution.</title>
        <authorList>
            <person name="Varga T."/>
            <person name="Krizsan K."/>
            <person name="Foldi C."/>
            <person name="Dima B."/>
            <person name="Sanchez-Garcia M."/>
            <person name="Sanchez-Ramirez S."/>
            <person name="Szollosi G.J."/>
            <person name="Szarkandi J.G."/>
            <person name="Papp V."/>
            <person name="Albert L."/>
            <person name="Andreopoulos W."/>
            <person name="Angelini C."/>
            <person name="Antonin V."/>
            <person name="Barry K.W."/>
            <person name="Bougher N.L."/>
            <person name="Buchanan P."/>
            <person name="Buyck B."/>
            <person name="Bense V."/>
            <person name="Catcheside P."/>
            <person name="Chovatia M."/>
            <person name="Cooper J."/>
            <person name="Damon W."/>
            <person name="Desjardin D."/>
            <person name="Finy P."/>
            <person name="Geml J."/>
            <person name="Haridas S."/>
            <person name="Hughes K."/>
            <person name="Justo A."/>
            <person name="Karasinski D."/>
            <person name="Kautmanova I."/>
            <person name="Kiss B."/>
            <person name="Kocsube S."/>
            <person name="Kotiranta H."/>
            <person name="LaButti K.M."/>
            <person name="Lechner B.E."/>
            <person name="Liimatainen K."/>
            <person name="Lipzen A."/>
            <person name="Lukacs Z."/>
            <person name="Mihaltcheva S."/>
            <person name="Morgado L.N."/>
            <person name="Niskanen T."/>
            <person name="Noordeloos M.E."/>
            <person name="Ohm R.A."/>
            <person name="Ortiz-Santana B."/>
            <person name="Ovrebo C."/>
            <person name="Racz N."/>
            <person name="Riley R."/>
            <person name="Savchenko A."/>
            <person name="Shiryaev A."/>
            <person name="Soop K."/>
            <person name="Spirin V."/>
            <person name="Szebenyi C."/>
            <person name="Tomsovsky M."/>
            <person name="Tulloss R.E."/>
            <person name="Uehling J."/>
            <person name="Grigoriev I.V."/>
            <person name="Vagvolgyi C."/>
            <person name="Papp T."/>
            <person name="Martin F.M."/>
            <person name="Miettinen O."/>
            <person name="Hibbett D.S."/>
            <person name="Nagy L.G."/>
        </authorList>
    </citation>
    <scope>NUCLEOTIDE SEQUENCE [LARGE SCALE GENOMIC DNA]</scope>
    <source>
        <strain evidence="2 3">CBS 962.96</strain>
    </source>
</reference>
<name>A0A4V4HEF5_DENBC</name>